<evidence type="ECO:0000313" key="2">
    <source>
        <dbReference type="EMBL" id="BAS72612.1"/>
    </source>
</evidence>
<feature type="compositionally biased region" description="Low complexity" evidence="1">
    <location>
        <begin position="15"/>
        <end position="26"/>
    </location>
</feature>
<reference evidence="3" key="1">
    <citation type="journal article" date="2005" name="Nature">
        <title>The map-based sequence of the rice genome.</title>
        <authorList>
            <consortium name="International rice genome sequencing project (IRGSP)"/>
            <person name="Matsumoto T."/>
            <person name="Wu J."/>
            <person name="Kanamori H."/>
            <person name="Katayose Y."/>
            <person name="Fujisawa M."/>
            <person name="Namiki N."/>
            <person name="Mizuno H."/>
            <person name="Yamamoto K."/>
            <person name="Antonio B.A."/>
            <person name="Baba T."/>
            <person name="Sakata K."/>
            <person name="Nagamura Y."/>
            <person name="Aoki H."/>
            <person name="Arikawa K."/>
            <person name="Arita K."/>
            <person name="Bito T."/>
            <person name="Chiden Y."/>
            <person name="Fujitsuka N."/>
            <person name="Fukunaka R."/>
            <person name="Hamada M."/>
            <person name="Harada C."/>
            <person name="Hayashi A."/>
            <person name="Hijishita S."/>
            <person name="Honda M."/>
            <person name="Hosokawa S."/>
            <person name="Ichikawa Y."/>
            <person name="Idonuma A."/>
            <person name="Iijima M."/>
            <person name="Ikeda M."/>
            <person name="Ikeno M."/>
            <person name="Ito K."/>
            <person name="Ito S."/>
            <person name="Ito T."/>
            <person name="Ito Y."/>
            <person name="Ito Y."/>
            <person name="Iwabuchi A."/>
            <person name="Kamiya K."/>
            <person name="Karasawa W."/>
            <person name="Kurita K."/>
            <person name="Katagiri S."/>
            <person name="Kikuta A."/>
            <person name="Kobayashi H."/>
            <person name="Kobayashi N."/>
            <person name="Machita K."/>
            <person name="Maehara T."/>
            <person name="Masukawa M."/>
            <person name="Mizubayashi T."/>
            <person name="Mukai Y."/>
            <person name="Nagasaki H."/>
            <person name="Nagata Y."/>
            <person name="Naito S."/>
            <person name="Nakashima M."/>
            <person name="Nakama Y."/>
            <person name="Nakamichi Y."/>
            <person name="Nakamura M."/>
            <person name="Meguro A."/>
            <person name="Negishi M."/>
            <person name="Ohta I."/>
            <person name="Ohta T."/>
            <person name="Okamoto M."/>
            <person name="Ono N."/>
            <person name="Saji S."/>
            <person name="Sakaguchi M."/>
            <person name="Sakai K."/>
            <person name="Shibata M."/>
            <person name="Shimokawa T."/>
            <person name="Song J."/>
            <person name="Takazaki Y."/>
            <person name="Terasawa K."/>
            <person name="Tsugane M."/>
            <person name="Tsuji K."/>
            <person name="Ueda S."/>
            <person name="Waki K."/>
            <person name="Yamagata H."/>
            <person name="Yamamoto M."/>
            <person name="Yamamoto S."/>
            <person name="Yamane H."/>
            <person name="Yoshiki S."/>
            <person name="Yoshihara R."/>
            <person name="Yukawa K."/>
            <person name="Zhong H."/>
            <person name="Yano M."/>
            <person name="Yuan Q."/>
            <person name="Ouyang S."/>
            <person name="Liu J."/>
            <person name="Jones K.M."/>
            <person name="Gansberger K."/>
            <person name="Moffat K."/>
            <person name="Hill J."/>
            <person name="Bera J."/>
            <person name="Fadrosh D."/>
            <person name="Jin S."/>
            <person name="Johri S."/>
            <person name="Kim M."/>
            <person name="Overton L."/>
            <person name="Reardon M."/>
            <person name="Tsitrin T."/>
            <person name="Vuong H."/>
            <person name="Weaver B."/>
            <person name="Ciecko A."/>
            <person name="Tallon L."/>
            <person name="Jackson J."/>
            <person name="Pai G."/>
            <person name="Aken S.V."/>
            <person name="Utterback T."/>
            <person name="Reidmuller S."/>
            <person name="Feldblyum T."/>
            <person name="Hsiao J."/>
            <person name="Zismann V."/>
            <person name="Iobst S."/>
            <person name="de Vazeille A.R."/>
            <person name="Buell C.R."/>
            <person name="Ying K."/>
            <person name="Li Y."/>
            <person name="Lu T."/>
            <person name="Huang Y."/>
            <person name="Zhao Q."/>
            <person name="Feng Q."/>
            <person name="Zhang L."/>
            <person name="Zhu J."/>
            <person name="Weng Q."/>
            <person name="Mu J."/>
            <person name="Lu Y."/>
            <person name="Fan D."/>
            <person name="Liu Y."/>
            <person name="Guan J."/>
            <person name="Zhang Y."/>
            <person name="Yu S."/>
            <person name="Liu X."/>
            <person name="Zhang Y."/>
            <person name="Hong G."/>
            <person name="Han B."/>
            <person name="Choisne N."/>
            <person name="Demange N."/>
            <person name="Orjeda G."/>
            <person name="Samain S."/>
            <person name="Cattolico L."/>
            <person name="Pelletier E."/>
            <person name="Couloux A."/>
            <person name="Segurens B."/>
            <person name="Wincker P."/>
            <person name="D'Hont A."/>
            <person name="Scarpelli C."/>
            <person name="Weissenbach J."/>
            <person name="Salanoubat M."/>
            <person name="Quetier F."/>
            <person name="Yu Y."/>
            <person name="Kim H.R."/>
            <person name="Rambo T."/>
            <person name="Currie J."/>
            <person name="Collura K."/>
            <person name="Luo M."/>
            <person name="Yang T."/>
            <person name="Ammiraju J.S.S."/>
            <person name="Engler F."/>
            <person name="Soderlund C."/>
            <person name="Wing R.A."/>
            <person name="Palmer L.E."/>
            <person name="de la Bastide M."/>
            <person name="Spiegel L."/>
            <person name="Nascimento L."/>
            <person name="Zutavern T."/>
            <person name="O'Shaughnessy A."/>
            <person name="Dike S."/>
            <person name="Dedhia N."/>
            <person name="Preston R."/>
            <person name="Balija V."/>
            <person name="McCombie W.R."/>
            <person name="Chow T."/>
            <person name="Chen H."/>
            <person name="Chung M."/>
            <person name="Chen C."/>
            <person name="Shaw J."/>
            <person name="Wu H."/>
            <person name="Hsiao K."/>
            <person name="Chao Y."/>
            <person name="Chu M."/>
            <person name="Cheng C."/>
            <person name="Hour A."/>
            <person name="Lee P."/>
            <person name="Lin S."/>
            <person name="Lin Y."/>
            <person name="Liou J."/>
            <person name="Liu S."/>
            <person name="Hsing Y."/>
            <person name="Raghuvanshi S."/>
            <person name="Mohanty A."/>
            <person name="Bharti A.K."/>
            <person name="Gaur A."/>
            <person name="Gupta V."/>
            <person name="Kumar D."/>
            <person name="Ravi V."/>
            <person name="Vij S."/>
            <person name="Kapur A."/>
            <person name="Khurana P."/>
            <person name="Khurana P."/>
            <person name="Khurana J.P."/>
            <person name="Tyagi A.K."/>
            <person name="Gaikwad K."/>
            <person name="Singh A."/>
            <person name="Dalal V."/>
            <person name="Srivastava S."/>
            <person name="Dixit A."/>
            <person name="Pal A.K."/>
            <person name="Ghazi I.A."/>
            <person name="Yadav M."/>
            <person name="Pandit A."/>
            <person name="Bhargava A."/>
            <person name="Sureshbabu K."/>
            <person name="Batra K."/>
            <person name="Sharma T.R."/>
            <person name="Mohapatra T."/>
            <person name="Singh N.K."/>
            <person name="Messing J."/>
            <person name="Nelson A.B."/>
            <person name="Fuks G."/>
            <person name="Kavchok S."/>
            <person name="Keizer G."/>
            <person name="Linton E."/>
            <person name="Llaca V."/>
            <person name="Song R."/>
            <person name="Tanyolac B."/>
            <person name="Young S."/>
            <person name="Ho-Il K."/>
            <person name="Hahn J.H."/>
            <person name="Sangsakoo G."/>
            <person name="Vanavichit A."/>
            <person name="de Mattos Luiz.A.T."/>
            <person name="Zimmer P.D."/>
            <person name="Malone G."/>
            <person name="Dellagostin O."/>
            <person name="de Oliveira A.C."/>
            <person name="Bevan M."/>
            <person name="Bancroft I."/>
            <person name="Minx P."/>
            <person name="Cordum H."/>
            <person name="Wilson R."/>
            <person name="Cheng Z."/>
            <person name="Jin W."/>
            <person name="Jiang J."/>
            <person name="Leong S.A."/>
            <person name="Iwama H."/>
            <person name="Gojobori T."/>
            <person name="Itoh T."/>
            <person name="Niimura Y."/>
            <person name="Fujii Y."/>
            <person name="Habara T."/>
            <person name="Sakai H."/>
            <person name="Sato Y."/>
            <person name="Wilson G."/>
            <person name="Kumar K."/>
            <person name="McCouch S."/>
            <person name="Juretic N."/>
            <person name="Hoen D."/>
            <person name="Wright S."/>
            <person name="Bruskiewich R."/>
            <person name="Bureau T."/>
            <person name="Miyao A."/>
            <person name="Hirochika H."/>
            <person name="Nishikawa T."/>
            <person name="Kadowaki K."/>
            <person name="Sugiura M."/>
            <person name="Burr B."/>
            <person name="Sasaki T."/>
        </authorList>
    </citation>
    <scope>NUCLEOTIDE SEQUENCE [LARGE SCALE GENOMIC DNA]</scope>
    <source>
        <strain evidence="3">cv. Nipponbare</strain>
    </source>
</reference>
<accession>A0A0P0V3V0</accession>
<reference evidence="2 3" key="3">
    <citation type="journal article" date="2013" name="Rice">
        <title>Improvement of the Oryza sativa Nipponbare reference genome using next generation sequence and optical map data.</title>
        <authorList>
            <person name="Kawahara Y."/>
            <person name="de la Bastide M."/>
            <person name="Hamilton J.P."/>
            <person name="Kanamori H."/>
            <person name="McCombie W.R."/>
            <person name="Ouyang S."/>
            <person name="Schwartz D.C."/>
            <person name="Tanaka T."/>
            <person name="Wu J."/>
            <person name="Zhou S."/>
            <person name="Childs K.L."/>
            <person name="Davidson R.M."/>
            <person name="Lin H."/>
            <person name="Quesada-Ocampo L."/>
            <person name="Vaillancourt B."/>
            <person name="Sakai H."/>
            <person name="Lee S.S."/>
            <person name="Kim J."/>
            <person name="Numa H."/>
            <person name="Itoh T."/>
            <person name="Buell C.R."/>
            <person name="Matsumoto T."/>
        </authorList>
    </citation>
    <scope>NUCLEOTIDE SEQUENCE [LARGE SCALE GENOMIC DNA]</scope>
    <source>
        <strain evidence="3">cv. Nipponbare</strain>
    </source>
</reference>
<dbReference type="PaxDb" id="39947-A0A0P0V3V0"/>
<name>A0A0P0V3V0_ORYSJ</name>
<sequence>MATATTSRSSDRRTSSPSAHSAPPTSRRWRRAGVGGRGGSHRPRLRGTPPRLRRGLRPYLRRRRDSAEDDARAYDAATTPLRPPPAPTTPPRLRQGRRPRI</sequence>
<gene>
    <name evidence="2" type="ordered locus">Os01g0547816</name>
    <name evidence="2" type="ORF">OSNPB_010547816</name>
</gene>
<feature type="compositionally biased region" description="Pro residues" evidence="1">
    <location>
        <begin position="81"/>
        <end position="90"/>
    </location>
</feature>
<proteinExistence type="predicted"/>
<dbReference type="Proteomes" id="UP000059680">
    <property type="component" value="Chromosome 1"/>
</dbReference>
<dbReference type="AlphaFoldDB" id="A0A0P0V3V0"/>
<organism evidence="2 3">
    <name type="scientific">Oryza sativa subsp. japonica</name>
    <name type="common">Rice</name>
    <dbReference type="NCBI Taxonomy" id="39947"/>
    <lineage>
        <taxon>Eukaryota</taxon>
        <taxon>Viridiplantae</taxon>
        <taxon>Streptophyta</taxon>
        <taxon>Embryophyta</taxon>
        <taxon>Tracheophyta</taxon>
        <taxon>Spermatophyta</taxon>
        <taxon>Magnoliopsida</taxon>
        <taxon>Liliopsida</taxon>
        <taxon>Poales</taxon>
        <taxon>Poaceae</taxon>
        <taxon>BOP clade</taxon>
        <taxon>Oryzoideae</taxon>
        <taxon>Oryzeae</taxon>
        <taxon>Oryzinae</taxon>
        <taxon>Oryza</taxon>
        <taxon>Oryza sativa</taxon>
    </lineage>
</organism>
<feature type="region of interest" description="Disordered" evidence="1">
    <location>
        <begin position="1"/>
        <end position="101"/>
    </location>
</feature>
<reference evidence="2 3" key="2">
    <citation type="journal article" date="2013" name="Plant Cell Physiol.">
        <title>Rice Annotation Project Database (RAP-DB): an integrative and interactive database for rice genomics.</title>
        <authorList>
            <person name="Sakai H."/>
            <person name="Lee S.S."/>
            <person name="Tanaka T."/>
            <person name="Numa H."/>
            <person name="Kim J."/>
            <person name="Kawahara Y."/>
            <person name="Wakimoto H."/>
            <person name="Yang C.C."/>
            <person name="Iwamoto M."/>
            <person name="Abe T."/>
            <person name="Yamada Y."/>
            <person name="Muto A."/>
            <person name="Inokuchi H."/>
            <person name="Ikemura T."/>
            <person name="Matsumoto T."/>
            <person name="Sasaki T."/>
            <person name="Itoh T."/>
        </authorList>
    </citation>
    <scope>NUCLEOTIDE SEQUENCE [LARGE SCALE GENOMIC DNA]</scope>
    <source>
        <strain evidence="3">cv. Nipponbare</strain>
    </source>
</reference>
<feature type="compositionally biased region" description="Basic residues" evidence="1">
    <location>
        <begin position="39"/>
        <end position="64"/>
    </location>
</feature>
<dbReference type="InParanoid" id="A0A0P0V3V0"/>
<protein>
    <submittedName>
        <fullName evidence="2">Os01g0547816 protein</fullName>
    </submittedName>
</protein>
<evidence type="ECO:0000313" key="3">
    <source>
        <dbReference type="Proteomes" id="UP000059680"/>
    </source>
</evidence>
<evidence type="ECO:0000256" key="1">
    <source>
        <dbReference type="SAM" id="MobiDB-lite"/>
    </source>
</evidence>
<dbReference type="EMBL" id="AP014957">
    <property type="protein sequence ID" value="BAS72612.1"/>
    <property type="molecule type" value="Genomic_DNA"/>
</dbReference>
<keyword evidence="3" id="KW-1185">Reference proteome</keyword>